<keyword evidence="5" id="KW-1185">Reference proteome</keyword>
<feature type="compositionally biased region" description="Polar residues" evidence="2">
    <location>
        <begin position="67"/>
        <end position="90"/>
    </location>
</feature>
<name>A0A165GNQ2_EXIGL</name>
<dbReference type="EMBL" id="KV426040">
    <property type="protein sequence ID" value="KZV90785.1"/>
    <property type="molecule type" value="Genomic_DNA"/>
</dbReference>
<evidence type="ECO:0000256" key="1">
    <source>
        <dbReference type="ARBA" id="ARBA00022729"/>
    </source>
</evidence>
<dbReference type="InParanoid" id="A0A165GNQ2"/>
<evidence type="ECO:0000256" key="3">
    <source>
        <dbReference type="SAM" id="SignalP"/>
    </source>
</evidence>
<evidence type="ECO:0000313" key="4">
    <source>
        <dbReference type="EMBL" id="KZV90785.1"/>
    </source>
</evidence>
<dbReference type="PANTHER" id="PTHR31836">
    <property type="match status" value="1"/>
</dbReference>
<evidence type="ECO:0000256" key="2">
    <source>
        <dbReference type="SAM" id="MobiDB-lite"/>
    </source>
</evidence>
<evidence type="ECO:0008006" key="6">
    <source>
        <dbReference type="Google" id="ProtNLM"/>
    </source>
</evidence>
<proteinExistence type="predicted"/>
<feature type="chain" id="PRO_5007858294" description="RlpA-like protein double-psi beta-barrel domain-containing protein" evidence="3">
    <location>
        <begin position="21"/>
        <end position="334"/>
    </location>
</feature>
<reference evidence="4 5" key="1">
    <citation type="journal article" date="2016" name="Mol. Biol. Evol.">
        <title>Comparative Genomics of Early-Diverging Mushroom-Forming Fungi Provides Insights into the Origins of Lignocellulose Decay Capabilities.</title>
        <authorList>
            <person name="Nagy L.G."/>
            <person name="Riley R."/>
            <person name="Tritt A."/>
            <person name="Adam C."/>
            <person name="Daum C."/>
            <person name="Floudas D."/>
            <person name="Sun H."/>
            <person name="Yadav J.S."/>
            <person name="Pangilinan J."/>
            <person name="Larsson K.H."/>
            <person name="Matsuura K."/>
            <person name="Barry K."/>
            <person name="Labutti K."/>
            <person name="Kuo R."/>
            <person name="Ohm R.A."/>
            <person name="Bhattacharya S.S."/>
            <person name="Shirouzu T."/>
            <person name="Yoshinaga Y."/>
            <person name="Martin F.M."/>
            <person name="Grigoriev I.V."/>
            <person name="Hibbett D.S."/>
        </authorList>
    </citation>
    <scope>NUCLEOTIDE SEQUENCE [LARGE SCALE GENOMIC DNA]</scope>
    <source>
        <strain evidence="4 5">HHB12029</strain>
    </source>
</reference>
<feature type="region of interest" description="Disordered" evidence="2">
    <location>
        <begin position="45"/>
        <end position="115"/>
    </location>
</feature>
<dbReference type="InterPro" id="IPR051477">
    <property type="entry name" value="Expansin_CellWall"/>
</dbReference>
<sequence length="334" mass="34812">MLSLTTTTIVLAVLAVCATALDNSPSHGLDVAAIAGNIHHNVARHGHHSSIHKKRAAKGKKRCPTRLTGQPSSSLQTATSSGTKPAQNVATGVPKPAAPAAPVNSTKTQAGAAPATTVASSSDPYLLSLSRPLNYALAPEFVRPKTGGVMTYYGQGQTACGDTYDDTTYTAAISHLVYDAWPGASGETNRNPVCGPFVSGRYFLLPTDERVKGTSHATMGGDGLINCQLGEQCHLPLTATVTNHAIGVSFKVHIVDRCEGCAPNDIDLAPAAFLKLTVPDLDTSKFQLGDYMAEASKNVLGRVPVTWKFDPIQTYGGVRGEEKSGCAQGCVVGA</sequence>
<evidence type="ECO:0000313" key="5">
    <source>
        <dbReference type="Proteomes" id="UP000077266"/>
    </source>
</evidence>
<dbReference type="Gene3D" id="2.40.40.10">
    <property type="entry name" value="RlpA-like domain"/>
    <property type="match status" value="1"/>
</dbReference>
<keyword evidence="1 3" id="KW-0732">Signal</keyword>
<dbReference type="InterPro" id="IPR036908">
    <property type="entry name" value="RlpA-like_sf"/>
</dbReference>
<protein>
    <recommendedName>
        <fullName evidence="6">RlpA-like protein double-psi beta-barrel domain-containing protein</fullName>
    </recommendedName>
</protein>
<dbReference type="AlphaFoldDB" id="A0A165GNQ2"/>
<organism evidence="4 5">
    <name type="scientific">Exidia glandulosa HHB12029</name>
    <dbReference type="NCBI Taxonomy" id="1314781"/>
    <lineage>
        <taxon>Eukaryota</taxon>
        <taxon>Fungi</taxon>
        <taxon>Dikarya</taxon>
        <taxon>Basidiomycota</taxon>
        <taxon>Agaricomycotina</taxon>
        <taxon>Agaricomycetes</taxon>
        <taxon>Auriculariales</taxon>
        <taxon>Exidiaceae</taxon>
        <taxon>Exidia</taxon>
    </lineage>
</organism>
<feature type="compositionally biased region" description="Basic residues" evidence="2">
    <location>
        <begin position="45"/>
        <end position="64"/>
    </location>
</feature>
<feature type="signal peptide" evidence="3">
    <location>
        <begin position="1"/>
        <end position="20"/>
    </location>
</feature>
<dbReference type="PANTHER" id="PTHR31836:SF21">
    <property type="entry name" value="EXPANSIN-LIKE PROTEIN 7"/>
    <property type="match status" value="1"/>
</dbReference>
<dbReference type="CDD" id="cd22191">
    <property type="entry name" value="DPBB_RlpA_EXP_N-like"/>
    <property type="match status" value="1"/>
</dbReference>
<gene>
    <name evidence="4" type="ORF">EXIGLDRAFT_750448</name>
</gene>
<dbReference type="Proteomes" id="UP000077266">
    <property type="component" value="Unassembled WGS sequence"/>
</dbReference>
<dbReference type="SUPFAM" id="SSF50685">
    <property type="entry name" value="Barwin-like endoglucanases"/>
    <property type="match status" value="1"/>
</dbReference>
<dbReference type="OrthoDB" id="406505at2759"/>
<accession>A0A165GNQ2</accession>